<dbReference type="HOGENOM" id="CLU_110814_1_0_1"/>
<evidence type="ECO:0000256" key="2">
    <source>
        <dbReference type="ARBA" id="ARBA00022980"/>
    </source>
</evidence>
<dbReference type="InParanoid" id="W4KFP8"/>
<keyword evidence="7" id="KW-1185">Reference proteome</keyword>
<sequence length="201" mass="22848">MFSLSASLRSCARAPPRPSLLPLQPRAARMASRRATQASRLVSRNEELAREESIVDELQDTTKLLDNAPVRMGPVSDSFSVDIQSDPRKSLRTRIPNFIKPTDFKDRSDDERIRRRRPLLGPDAAQSRQDDPFHLLGIDPLVEATNPKLLSYFVTEMGKVRGRAENRLTWHSQRRLTRAIRRAKNMGVIPTLSRSITLKNP</sequence>
<accession>W4KFP8</accession>
<dbReference type="AlphaFoldDB" id="W4KFP8"/>
<dbReference type="GeneID" id="20674033"/>
<evidence type="ECO:0000256" key="3">
    <source>
        <dbReference type="ARBA" id="ARBA00023274"/>
    </source>
</evidence>
<reference evidence="6 7" key="1">
    <citation type="journal article" date="2012" name="New Phytol.">
        <title>Insight into trade-off between wood decay and parasitism from the genome of a fungal forest pathogen.</title>
        <authorList>
            <person name="Olson A."/>
            <person name="Aerts A."/>
            <person name="Asiegbu F."/>
            <person name="Belbahri L."/>
            <person name="Bouzid O."/>
            <person name="Broberg A."/>
            <person name="Canback B."/>
            <person name="Coutinho P.M."/>
            <person name="Cullen D."/>
            <person name="Dalman K."/>
            <person name="Deflorio G."/>
            <person name="van Diepen L.T."/>
            <person name="Dunand C."/>
            <person name="Duplessis S."/>
            <person name="Durling M."/>
            <person name="Gonthier P."/>
            <person name="Grimwood J."/>
            <person name="Fossdal C.G."/>
            <person name="Hansson D."/>
            <person name="Henrissat B."/>
            <person name="Hietala A."/>
            <person name="Himmelstrand K."/>
            <person name="Hoffmeister D."/>
            <person name="Hogberg N."/>
            <person name="James T.Y."/>
            <person name="Karlsson M."/>
            <person name="Kohler A."/>
            <person name="Kues U."/>
            <person name="Lee Y.H."/>
            <person name="Lin Y.C."/>
            <person name="Lind M."/>
            <person name="Lindquist E."/>
            <person name="Lombard V."/>
            <person name="Lucas S."/>
            <person name="Lunden K."/>
            <person name="Morin E."/>
            <person name="Murat C."/>
            <person name="Park J."/>
            <person name="Raffaello T."/>
            <person name="Rouze P."/>
            <person name="Salamov A."/>
            <person name="Schmutz J."/>
            <person name="Solheim H."/>
            <person name="Stahlberg J."/>
            <person name="Velez H."/>
            <person name="de Vries R.P."/>
            <person name="Wiebenga A."/>
            <person name="Woodward S."/>
            <person name="Yakovlev I."/>
            <person name="Garbelotto M."/>
            <person name="Martin F."/>
            <person name="Grigoriev I.V."/>
            <person name="Stenlid J."/>
        </authorList>
    </citation>
    <scope>NUCLEOTIDE SEQUENCE [LARGE SCALE GENOMIC DNA]</scope>
    <source>
        <strain evidence="6 7">TC 32-1</strain>
    </source>
</reference>
<dbReference type="InterPro" id="IPR036870">
    <property type="entry name" value="Ribosomal_bS18_sf"/>
</dbReference>
<evidence type="ECO:0000313" key="6">
    <source>
        <dbReference type="EMBL" id="ETW83866.1"/>
    </source>
</evidence>
<protein>
    <recommendedName>
        <fullName evidence="4">Small ribosomal subunit protein bS18m</fullName>
    </recommendedName>
</protein>
<dbReference type="KEGG" id="hir:HETIRDRAFT_425458"/>
<dbReference type="Pfam" id="PF01084">
    <property type="entry name" value="Ribosomal_S18"/>
    <property type="match status" value="1"/>
</dbReference>
<dbReference type="PANTHER" id="PTHR13479">
    <property type="entry name" value="30S RIBOSOMAL PROTEIN S18"/>
    <property type="match status" value="1"/>
</dbReference>
<comment type="similarity">
    <text evidence="1">Belongs to the bacterial ribosomal protein bS18 family.</text>
</comment>
<dbReference type="RefSeq" id="XP_009543602.1">
    <property type="nucleotide sequence ID" value="XM_009545307.1"/>
</dbReference>
<dbReference type="PANTHER" id="PTHR13479:SF40">
    <property type="entry name" value="SMALL RIBOSOMAL SUBUNIT PROTEIN BS18M"/>
    <property type="match status" value="1"/>
</dbReference>
<feature type="region of interest" description="Disordered" evidence="5">
    <location>
        <begin position="68"/>
        <end position="87"/>
    </location>
</feature>
<dbReference type="EMBL" id="KI925456">
    <property type="protein sequence ID" value="ETW83866.1"/>
    <property type="molecule type" value="Genomic_DNA"/>
</dbReference>
<dbReference type="InterPro" id="IPR001648">
    <property type="entry name" value="Ribosomal_bS18"/>
</dbReference>
<proteinExistence type="inferred from homology"/>
<keyword evidence="3" id="KW-0687">Ribonucleoprotein</keyword>
<dbReference type="GO" id="GO:0032543">
    <property type="term" value="P:mitochondrial translation"/>
    <property type="evidence" value="ECO:0007669"/>
    <property type="project" value="TreeGrafter"/>
</dbReference>
<evidence type="ECO:0000256" key="5">
    <source>
        <dbReference type="SAM" id="MobiDB-lite"/>
    </source>
</evidence>
<dbReference type="GO" id="GO:0003735">
    <property type="term" value="F:structural constituent of ribosome"/>
    <property type="evidence" value="ECO:0007669"/>
    <property type="project" value="InterPro"/>
</dbReference>
<evidence type="ECO:0000256" key="1">
    <source>
        <dbReference type="ARBA" id="ARBA00005589"/>
    </source>
</evidence>
<dbReference type="PRINTS" id="PR00974">
    <property type="entry name" value="RIBOSOMALS18"/>
</dbReference>
<dbReference type="GO" id="GO:0005763">
    <property type="term" value="C:mitochondrial small ribosomal subunit"/>
    <property type="evidence" value="ECO:0007669"/>
    <property type="project" value="TreeGrafter"/>
</dbReference>
<dbReference type="GO" id="GO:0070181">
    <property type="term" value="F:small ribosomal subunit rRNA binding"/>
    <property type="evidence" value="ECO:0007669"/>
    <property type="project" value="TreeGrafter"/>
</dbReference>
<evidence type="ECO:0000313" key="7">
    <source>
        <dbReference type="Proteomes" id="UP000030671"/>
    </source>
</evidence>
<dbReference type="STRING" id="747525.W4KFP8"/>
<organism evidence="6 7">
    <name type="scientific">Heterobasidion irregulare (strain TC 32-1)</name>
    <dbReference type="NCBI Taxonomy" id="747525"/>
    <lineage>
        <taxon>Eukaryota</taxon>
        <taxon>Fungi</taxon>
        <taxon>Dikarya</taxon>
        <taxon>Basidiomycota</taxon>
        <taxon>Agaricomycotina</taxon>
        <taxon>Agaricomycetes</taxon>
        <taxon>Russulales</taxon>
        <taxon>Bondarzewiaceae</taxon>
        <taxon>Heterobasidion</taxon>
        <taxon>Heterobasidion annosum species complex</taxon>
    </lineage>
</organism>
<evidence type="ECO:0000256" key="4">
    <source>
        <dbReference type="ARBA" id="ARBA00035264"/>
    </source>
</evidence>
<name>W4KFP8_HETIT</name>
<dbReference type="SUPFAM" id="SSF46911">
    <property type="entry name" value="Ribosomal protein S18"/>
    <property type="match status" value="1"/>
</dbReference>
<dbReference type="eggNOG" id="KOG3162">
    <property type="taxonomic scope" value="Eukaryota"/>
</dbReference>
<dbReference type="Proteomes" id="UP000030671">
    <property type="component" value="Unassembled WGS sequence"/>
</dbReference>
<dbReference type="Gene3D" id="4.10.640.10">
    <property type="entry name" value="Ribosomal protein S18"/>
    <property type="match status" value="1"/>
</dbReference>
<gene>
    <name evidence="6" type="ORF">HETIRDRAFT_425458</name>
</gene>
<dbReference type="OrthoDB" id="21463at2759"/>
<keyword evidence="2" id="KW-0689">Ribosomal protein</keyword>